<feature type="compositionally biased region" description="Basic residues" evidence="1">
    <location>
        <begin position="8"/>
        <end position="19"/>
    </location>
</feature>
<dbReference type="GO" id="GO:0030687">
    <property type="term" value="C:preribosome, large subunit precursor"/>
    <property type="evidence" value="ECO:0007669"/>
    <property type="project" value="TreeGrafter"/>
</dbReference>
<evidence type="ECO:0000256" key="1">
    <source>
        <dbReference type="SAM" id="MobiDB-lite"/>
    </source>
</evidence>
<evidence type="ECO:0000259" key="2">
    <source>
        <dbReference type="Pfam" id="PF10338"/>
    </source>
</evidence>
<evidence type="ECO:0000313" key="3">
    <source>
        <dbReference type="EMBL" id="KAF2253999.1"/>
    </source>
</evidence>
<feature type="region of interest" description="Disordered" evidence="1">
    <location>
        <begin position="1"/>
        <end position="107"/>
    </location>
</feature>
<sequence length="203" mass="22966">MAKGLRSSVKKRNRSKLRARVFEPVENARTERLHQKLLEAAQQQKPEPPKKSEMDVDSAQATNTTDDAAKDDDFPKGSSFLTASVPPSLCDEPTDRNSTLDPPKDRLKSRNLFHLLGLCADIVGFTDEGDLEFAFDPLPSLWSKMDVDDESAPTKSKRKFDRKAMRKARKQRGRKPKNQISFPATRGKGALKPFSESRVRKRR</sequence>
<accession>A0A6A6IUC8</accession>
<dbReference type="AlphaFoldDB" id="A0A6A6IUC8"/>
<dbReference type="GeneID" id="54585262"/>
<dbReference type="RefSeq" id="XP_033689003.1">
    <property type="nucleotide sequence ID" value="XM_033831932.1"/>
</dbReference>
<feature type="domain" description="DUF2423" evidence="2">
    <location>
        <begin position="1"/>
        <end position="44"/>
    </location>
</feature>
<keyword evidence="4" id="KW-1185">Reference proteome</keyword>
<name>A0A6A6IUC8_9PLEO</name>
<feature type="compositionally biased region" description="Low complexity" evidence="1">
    <location>
        <begin position="57"/>
        <end position="66"/>
    </location>
</feature>
<dbReference type="EMBL" id="ML987191">
    <property type="protein sequence ID" value="KAF2253999.1"/>
    <property type="molecule type" value="Genomic_DNA"/>
</dbReference>
<feature type="compositionally biased region" description="Basic residues" evidence="1">
    <location>
        <begin position="155"/>
        <end position="177"/>
    </location>
</feature>
<dbReference type="Pfam" id="PF10338">
    <property type="entry name" value="YBL028C_N"/>
    <property type="match status" value="1"/>
</dbReference>
<proteinExistence type="predicted"/>
<evidence type="ECO:0000313" key="4">
    <source>
        <dbReference type="Proteomes" id="UP000800094"/>
    </source>
</evidence>
<dbReference type="PANTHER" id="PTHR28219:SF1">
    <property type="entry name" value="UPF0642 PROTEIN YBL028C"/>
    <property type="match status" value="1"/>
</dbReference>
<organism evidence="3 4">
    <name type="scientific">Trematosphaeria pertusa</name>
    <dbReference type="NCBI Taxonomy" id="390896"/>
    <lineage>
        <taxon>Eukaryota</taxon>
        <taxon>Fungi</taxon>
        <taxon>Dikarya</taxon>
        <taxon>Ascomycota</taxon>
        <taxon>Pezizomycotina</taxon>
        <taxon>Dothideomycetes</taxon>
        <taxon>Pleosporomycetidae</taxon>
        <taxon>Pleosporales</taxon>
        <taxon>Massarineae</taxon>
        <taxon>Trematosphaeriaceae</taxon>
        <taxon>Trematosphaeria</taxon>
    </lineage>
</organism>
<dbReference type="OrthoDB" id="4087970at2759"/>
<feature type="region of interest" description="Disordered" evidence="1">
    <location>
        <begin position="144"/>
        <end position="203"/>
    </location>
</feature>
<dbReference type="Proteomes" id="UP000800094">
    <property type="component" value="Unassembled WGS sequence"/>
</dbReference>
<dbReference type="InterPro" id="IPR019434">
    <property type="entry name" value="DUF2423"/>
</dbReference>
<dbReference type="PANTHER" id="PTHR28219">
    <property type="entry name" value="UPF0642 PROTEIN YBL028C"/>
    <property type="match status" value="1"/>
</dbReference>
<gene>
    <name evidence="3" type="ORF">BU26DRAFT_548332</name>
</gene>
<feature type="compositionally biased region" description="Basic and acidic residues" evidence="1">
    <location>
        <begin position="20"/>
        <end position="37"/>
    </location>
</feature>
<protein>
    <recommendedName>
        <fullName evidence="2">DUF2423 domain-containing protein</fullName>
    </recommendedName>
</protein>
<reference evidence="3" key="1">
    <citation type="journal article" date="2020" name="Stud. Mycol.">
        <title>101 Dothideomycetes genomes: a test case for predicting lifestyles and emergence of pathogens.</title>
        <authorList>
            <person name="Haridas S."/>
            <person name="Albert R."/>
            <person name="Binder M."/>
            <person name="Bloem J."/>
            <person name="Labutti K."/>
            <person name="Salamov A."/>
            <person name="Andreopoulos B."/>
            <person name="Baker S."/>
            <person name="Barry K."/>
            <person name="Bills G."/>
            <person name="Bluhm B."/>
            <person name="Cannon C."/>
            <person name="Castanera R."/>
            <person name="Culley D."/>
            <person name="Daum C."/>
            <person name="Ezra D."/>
            <person name="Gonzalez J."/>
            <person name="Henrissat B."/>
            <person name="Kuo A."/>
            <person name="Liang C."/>
            <person name="Lipzen A."/>
            <person name="Lutzoni F."/>
            <person name="Magnuson J."/>
            <person name="Mondo S."/>
            <person name="Nolan M."/>
            <person name="Ohm R."/>
            <person name="Pangilinan J."/>
            <person name="Park H.-J."/>
            <person name="Ramirez L."/>
            <person name="Alfaro M."/>
            <person name="Sun H."/>
            <person name="Tritt A."/>
            <person name="Yoshinaga Y."/>
            <person name="Zwiers L.-H."/>
            <person name="Turgeon B."/>
            <person name="Goodwin S."/>
            <person name="Spatafora J."/>
            <person name="Crous P."/>
            <person name="Grigoriev I."/>
        </authorList>
    </citation>
    <scope>NUCLEOTIDE SEQUENCE</scope>
    <source>
        <strain evidence="3">CBS 122368</strain>
    </source>
</reference>